<dbReference type="InParanoid" id="A0A166NK03"/>
<evidence type="ECO:0000313" key="4">
    <source>
        <dbReference type="Proteomes" id="UP000077266"/>
    </source>
</evidence>
<feature type="region of interest" description="Disordered" evidence="2">
    <location>
        <begin position="295"/>
        <end position="329"/>
    </location>
</feature>
<sequence length="441" mass="48162">MAKHGEATTRGENVVEYVADDKLAQSGSARYTEWKREVVEPLKRALMDSEPELGDWLATTCEKAVQGCLDPPTAPGGPCVVNGEVVCSPYAIPTFISSGKVSRSFASEFDLPADDEPEIPPNEASERTERYFSARVLAEVFLSYRIVLAQLVDAGSKEKRALRDSWFQASVRAACDLVRPAHFAILSNLSFAVVCCVVDSGYEMQSVWPASLMTQDRIRAARKRVDFDAWARMSCLPLIRACNLCAASQGKKQGRPRICTFIPADDKSIVSCLACTVSGQKSACKIVYVKDSTDGAEQDYGEDENSDDDMDDDAETSTTTLTQPTGSLPMRTSATLALNASSTSGATVKVPLVDYESLVRFHEAMSHLKRITGAAGAAVRGRTTIDAVRQSRKEEDEVMRSIALARKELSRLEDQITLSRGEVLLYERPLVATARLHPTQG</sequence>
<dbReference type="Proteomes" id="UP000077266">
    <property type="component" value="Unassembled WGS sequence"/>
</dbReference>
<proteinExistence type="predicted"/>
<gene>
    <name evidence="3" type="ORF">EXIGLDRAFT_707402</name>
</gene>
<feature type="compositionally biased region" description="Acidic residues" evidence="2">
    <location>
        <begin position="295"/>
        <end position="315"/>
    </location>
</feature>
<name>A0A166NK03_EXIGL</name>
<evidence type="ECO:0000313" key="3">
    <source>
        <dbReference type="EMBL" id="KZV79244.1"/>
    </source>
</evidence>
<accession>A0A166NK03</accession>
<keyword evidence="4" id="KW-1185">Reference proteome</keyword>
<evidence type="ECO:0000256" key="1">
    <source>
        <dbReference type="SAM" id="Coils"/>
    </source>
</evidence>
<feature type="compositionally biased region" description="Low complexity" evidence="2">
    <location>
        <begin position="316"/>
        <end position="329"/>
    </location>
</feature>
<dbReference type="AlphaFoldDB" id="A0A166NK03"/>
<keyword evidence="1" id="KW-0175">Coiled coil</keyword>
<evidence type="ECO:0000256" key="2">
    <source>
        <dbReference type="SAM" id="MobiDB-lite"/>
    </source>
</evidence>
<feature type="coiled-coil region" evidence="1">
    <location>
        <begin position="395"/>
        <end position="422"/>
    </location>
</feature>
<organism evidence="3 4">
    <name type="scientific">Exidia glandulosa HHB12029</name>
    <dbReference type="NCBI Taxonomy" id="1314781"/>
    <lineage>
        <taxon>Eukaryota</taxon>
        <taxon>Fungi</taxon>
        <taxon>Dikarya</taxon>
        <taxon>Basidiomycota</taxon>
        <taxon>Agaricomycotina</taxon>
        <taxon>Agaricomycetes</taxon>
        <taxon>Auriculariales</taxon>
        <taxon>Exidiaceae</taxon>
        <taxon>Exidia</taxon>
    </lineage>
</organism>
<dbReference type="EMBL" id="KV426652">
    <property type="protein sequence ID" value="KZV79244.1"/>
    <property type="molecule type" value="Genomic_DNA"/>
</dbReference>
<reference evidence="3 4" key="1">
    <citation type="journal article" date="2016" name="Mol. Biol. Evol.">
        <title>Comparative Genomics of Early-Diverging Mushroom-Forming Fungi Provides Insights into the Origins of Lignocellulose Decay Capabilities.</title>
        <authorList>
            <person name="Nagy L.G."/>
            <person name="Riley R."/>
            <person name="Tritt A."/>
            <person name="Adam C."/>
            <person name="Daum C."/>
            <person name="Floudas D."/>
            <person name="Sun H."/>
            <person name="Yadav J.S."/>
            <person name="Pangilinan J."/>
            <person name="Larsson K.H."/>
            <person name="Matsuura K."/>
            <person name="Barry K."/>
            <person name="Labutti K."/>
            <person name="Kuo R."/>
            <person name="Ohm R.A."/>
            <person name="Bhattacharya S.S."/>
            <person name="Shirouzu T."/>
            <person name="Yoshinaga Y."/>
            <person name="Martin F.M."/>
            <person name="Grigoriev I.V."/>
            <person name="Hibbett D.S."/>
        </authorList>
    </citation>
    <scope>NUCLEOTIDE SEQUENCE [LARGE SCALE GENOMIC DNA]</scope>
    <source>
        <strain evidence="3 4">HHB12029</strain>
    </source>
</reference>
<protein>
    <submittedName>
        <fullName evidence="3">Uncharacterized protein</fullName>
    </submittedName>
</protein>